<dbReference type="AlphaFoldDB" id="A0AAI9KYF8"/>
<dbReference type="GO" id="GO:0003677">
    <property type="term" value="F:DNA binding"/>
    <property type="evidence" value="ECO:0007669"/>
    <property type="project" value="UniProtKB-KW"/>
</dbReference>
<dbReference type="EMBL" id="BSRL01000001">
    <property type="protein sequence ID" value="GLV68422.1"/>
    <property type="molecule type" value="Genomic_DNA"/>
</dbReference>
<evidence type="ECO:0000313" key="7">
    <source>
        <dbReference type="Proteomes" id="UP001058167"/>
    </source>
</evidence>
<dbReference type="PROSITE" id="PS50943">
    <property type="entry name" value="HTH_CROC1"/>
    <property type="match status" value="1"/>
</dbReference>
<dbReference type="SUPFAM" id="SSF47413">
    <property type="entry name" value="lambda repressor-like DNA-binding domains"/>
    <property type="match status" value="1"/>
</dbReference>
<accession>A0AAI9KYF8</accession>
<evidence type="ECO:0000256" key="3">
    <source>
        <dbReference type="ARBA" id="ARBA00023163"/>
    </source>
</evidence>
<dbReference type="Gene3D" id="2.10.109.10">
    <property type="entry name" value="Umud Fragment, subunit A"/>
    <property type="match status" value="1"/>
</dbReference>
<dbReference type="CDD" id="cd06529">
    <property type="entry name" value="S24_LexA-like"/>
    <property type="match status" value="1"/>
</dbReference>
<proteinExistence type="predicted"/>
<reference evidence="6" key="2">
    <citation type="submission" date="2023-02" db="EMBL/GenBank/DDBJ databases">
        <title>Pectobacterium carotovorum subsp. carotovorum NBRC 12380.</title>
        <authorList>
            <person name="Ichikawa N."/>
            <person name="Sato H."/>
            <person name="Tonouchi N."/>
        </authorList>
    </citation>
    <scope>NUCLEOTIDE SEQUENCE</scope>
    <source>
        <strain evidence="6">NBRC 12380</strain>
    </source>
</reference>
<reference evidence="5" key="1">
    <citation type="submission" date="2022-06" db="EMBL/GenBank/DDBJ databases">
        <title>Draft genome sequences of Pectobacterium carotovorum subsp. carotovorum str. NBRC12380.</title>
        <authorList>
            <person name="Wakabayashi Y."/>
            <person name="Kojima K."/>
        </authorList>
    </citation>
    <scope>NUCLEOTIDE SEQUENCE</scope>
    <source>
        <strain evidence="5">NBRC 12380</strain>
    </source>
</reference>
<evidence type="ECO:0000313" key="5">
    <source>
        <dbReference type="EMBL" id="GKX46118.1"/>
    </source>
</evidence>
<protein>
    <submittedName>
        <fullName evidence="6">Repressor</fullName>
    </submittedName>
</protein>
<keyword evidence="2" id="KW-0238">DNA-binding</keyword>
<dbReference type="InterPro" id="IPR039418">
    <property type="entry name" value="LexA-like"/>
</dbReference>
<evidence type="ECO:0000259" key="4">
    <source>
        <dbReference type="PROSITE" id="PS50943"/>
    </source>
</evidence>
<keyword evidence="7" id="KW-1185">Reference proteome</keyword>
<dbReference type="CDD" id="cd00093">
    <property type="entry name" value="HTH_XRE"/>
    <property type="match status" value="1"/>
</dbReference>
<dbReference type="Gene3D" id="1.10.260.40">
    <property type="entry name" value="lambda repressor-like DNA-binding domains"/>
    <property type="match status" value="1"/>
</dbReference>
<organism evidence="6 8">
    <name type="scientific">Pectobacterium carotovorum subsp. carotovorum</name>
    <name type="common">Erwinia carotovora subsp. carotovora</name>
    <dbReference type="NCBI Taxonomy" id="555"/>
    <lineage>
        <taxon>Bacteria</taxon>
        <taxon>Pseudomonadati</taxon>
        <taxon>Pseudomonadota</taxon>
        <taxon>Gammaproteobacteria</taxon>
        <taxon>Enterobacterales</taxon>
        <taxon>Pectobacteriaceae</taxon>
        <taxon>Pectobacterium</taxon>
    </lineage>
</organism>
<dbReference type="InterPro" id="IPR036286">
    <property type="entry name" value="LexA/Signal_pep-like_sf"/>
</dbReference>
<dbReference type="SUPFAM" id="SSF51306">
    <property type="entry name" value="LexA/Signal peptidase"/>
    <property type="match status" value="1"/>
</dbReference>
<feature type="domain" description="HTH cro/C1-type" evidence="4">
    <location>
        <begin position="8"/>
        <end position="61"/>
    </location>
</feature>
<evidence type="ECO:0000313" key="8">
    <source>
        <dbReference type="Proteomes" id="UP001165145"/>
    </source>
</evidence>
<dbReference type="Proteomes" id="UP001058167">
    <property type="component" value="Unassembled WGS sequence"/>
</dbReference>
<keyword evidence="3" id="KW-0804">Transcription</keyword>
<evidence type="ECO:0000256" key="2">
    <source>
        <dbReference type="ARBA" id="ARBA00023125"/>
    </source>
</evidence>
<dbReference type="EMBL" id="BRLF01000001">
    <property type="protein sequence ID" value="GKX46118.1"/>
    <property type="molecule type" value="Genomic_DNA"/>
</dbReference>
<dbReference type="InterPro" id="IPR001387">
    <property type="entry name" value="Cro/C1-type_HTH"/>
</dbReference>
<sequence length="212" mass="23240">METLAERVAYAMQQRKMTQAGLAAAADMSQPSVWKITSGRSKTSKKTFDIAKALNVSPQWLLTGEGEMDATDTVNQLGRVDAGTSITEDQSQSMGIKVVNFWDGEVITPKLTAVPDSLDTTNARAYKLKHDSGYEELPAGSVVVVDTKENPGRMDYVFVEIDGNYSVYKVLPGSNGKKQLIDTEPRSPLIDVDGKTVRIIGVVMYFSRLLRT</sequence>
<name>A0AAI9KYF8_PECCC</name>
<dbReference type="InterPro" id="IPR010982">
    <property type="entry name" value="Lambda_DNA-bd_dom_sf"/>
</dbReference>
<dbReference type="Pfam" id="PF01381">
    <property type="entry name" value="HTH_3"/>
    <property type="match status" value="1"/>
</dbReference>
<evidence type="ECO:0000313" key="6">
    <source>
        <dbReference type="EMBL" id="GLV68422.1"/>
    </source>
</evidence>
<dbReference type="InterPro" id="IPR015927">
    <property type="entry name" value="Peptidase_S24_S26A/B/C"/>
</dbReference>
<dbReference type="PANTHER" id="PTHR40661:SF3">
    <property type="entry name" value="FELS-1 PROPHAGE TRANSCRIPTIONAL REGULATOR"/>
    <property type="match status" value="1"/>
</dbReference>
<dbReference type="Pfam" id="PF00717">
    <property type="entry name" value="Peptidase_S24"/>
    <property type="match status" value="1"/>
</dbReference>
<keyword evidence="1" id="KW-0805">Transcription regulation</keyword>
<evidence type="ECO:0000256" key="1">
    <source>
        <dbReference type="ARBA" id="ARBA00023015"/>
    </source>
</evidence>
<dbReference type="SMART" id="SM00530">
    <property type="entry name" value="HTH_XRE"/>
    <property type="match status" value="1"/>
</dbReference>
<gene>
    <name evidence="6" type="primary">cI</name>
    <name evidence="6" type="ORF">Pcaca03_08660</name>
    <name evidence="5" type="ORF">SOASR016_08700</name>
</gene>
<dbReference type="PANTHER" id="PTHR40661">
    <property type="match status" value="1"/>
</dbReference>
<comment type="caution">
    <text evidence="6">The sequence shown here is derived from an EMBL/GenBank/DDBJ whole genome shotgun (WGS) entry which is preliminary data.</text>
</comment>
<dbReference type="Proteomes" id="UP001165145">
    <property type="component" value="Unassembled WGS sequence"/>
</dbReference>